<comment type="caution">
    <text evidence="7">The sequence shown here is derived from an EMBL/GenBank/DDBJ whole genome shotgun (WGS) entry which is preliminary data.</text>
</comment>
<dbReference type="RefSeq" id="XP_028886310.1">
    <property type="nucleotide sequence ID" value="XM_029022652.1"/>
</dbReference>
<feature type="compositionally biased region" description="Acidic residues" evidence="6">
    <location>
        <begin position="358"/>
        <end position="372"/>
    </location>
</feature>
<dbReference type="Gene3D" id="1.25.10.10">
    <property type="entry name" value="Leucine-rich Repeat Variant"/>
    <property type="match status" value="1"/>
</dbReference>
<accession>A0A1X0P5L5</accession>
<reference evidence="7 8" key="1">
    <citation type="submission" date="2017-03" db="EMBL/GenBank/DDBJ databases">
        <title>An alternative strategy for trypanosome survival in the mammalian bloodstream revealed through genome and transcriptome analysis of the ubiquitous bovine parasite Trypanosoma (Megatrypanum) theileri.</title>
        <authorList>
            <person name="Kelly S."/>
            <person name="Ivens A."/>
            <person name="Mott A."/>
            <person name="O'Neill E."/>
            <person name="Emms D."/>
            <person name="Macleod O."/>
            <person name="Voorheis P."/>
            <person name="Matthews J."/>
            <person name="Matthews K."/>
            <person name="Carrington M."/>
        </authorList>
    </citation>
    <scope>NUCLEOTIDE SEQUENCE [LARGE SCALE GENOMIC DNA]</scope>
    <source>
        <strain evidence="7">Edinburgh</strain>
    </source>
</reference>
<keyword evidence="4" id="KW-0677">Repeat</keyword>
<dbReference type="GO" id="GO:0006606">
    <property type="term" value="P:protein import into nucleus"/>
    <property type="evidence" value="ECO:0007669"/>
    <property type="project" value="InterPro"/>
</dbReference>
<keyword evidence="3" id="KW-0963">Cytoplasm</keyword>
<dbReference type="SUPFAM" id="SSF48371">
    <property type="entry name" value="ARM repeat"/>
    <property type="match status" value="1"/>
</dbReference>
<dbReference type="PANTHER" id="PTHR10527">
    <property type="entry name" value="IMPORTIN BETA"/>
    <property type="match status" value="1"/>
</dbReference>
<dbReference type="GeneID" id="39982432"/>
<dbReference type="InterPro" id="IPR011989">
    <property type="entry name" value="ARM-like"/>
</dbReference>
<gene>
    <name evidence="7" type="ORF">TM35_000044580</name>
</gene>
<dbReference type="OrthoDB" id="951172at2759"/>
<keyword evidence="2" id="KW-0813">Transport</keyword>
<proteinExistence type="predicted"/>
<name>A0A1X0P5L5_9TRYP</name>
<dbReference type="Proteomes" id="UP000192257">
    <property type="component" value="Unassembled WGS sequence"/>
</dbReference>
<dbReference type="Pfam" id="PF13513">
    <property type="entry name" value="HEAT_EZ"/>
    <property type="match status" value="1"/>
</dbReference>
<keyword evidence="5" id="KW-0653">Protein transport</keyword>
<dbReference type="GO" id="GO:0005737">
    <property type="term" value="C:cytoplasm"/>
    <property type="evidence" value="ECO:0007669"/>
    <property type="project" value="UniProtKB-SubCell"/>
</dbReference>
<keyword evidence="8" id="KW-1185">Reference proteome</keyword>
<evidence type="ECO:0000256" key="6">
    <source>
        <dbReference type="SAM" id="MobiDB-lite"/>
    </source>
</evidence>
<sequence>MTNVGEAILTALAAAADPNPDTRHSGEAQLQQLKSQPDVFFAACADLLTNTAVPSRGRQLVGYVLKNHLSHPACVHNAALQVSVMERAVVDAESSIRGVACTIISSAVRENYWPVEPVVKSLTDILTTRHGELHAVHGAMRALSQIVDDCVQLLDMRQLTGVVVAAVLPYLKSPPAGREGNEVQLKAFDSISVILEQAGIDCSSFSYSSMRPHVLNVIDACFMNLQNPSSKQLATKCVKCIVLSLGYHDLISDELFHKITNLMSMATASPDGSDEELRIEATEFWRGVLCFPRFAILVEPTLESVIPILIRSMVYSEMEIGMLQASAEDWNVPDKIDDIRPRHYQARVNNTGAGGDNNNDDDNDDGDDEDGEVEEWNLRRVSALTLDSIAEHYGDKIIFTVLGVIDGMMRPSSSWKELEAAILALGAIMDGCFDSMSPYLPDISTRLLQLLSDPSVHFLVGNISLWTMTQIGRYIVSVPEKLQTFLRCILQKMQSPSKLMQEGATAALQKTILLCSEGELNNDIPLIVDCVVKCLRGYQLKNRVLLFETLETICEELGETLRTSPDSVEMLMAPLGEIWSSTPNDSPLLFSFFKCMSSVCRALGPALQPALAKDIFERSYGLLVTHVHARTEAQRMNQDPPEYEFLVTASDLLSGLFDAIGSNLEPLVMQCQPPFVATVLQTVRDEDAEIRQSGFSLLGDLAKSSPASVQAVLGDVIKASLENLAHLNESTYRVISNVAWFLCNLLENQMDINNLPVLDATHGLPQVFAAVAHVLSTAPQTADMRNMAENLCICLGLLLYTCPGVETTSGCHVALFAEAFCAYMRNVRDAPYKEQAVRGFLIAVQQQIPLVVNLLHLFFDLALSIATASPDLKRAMGDLLAAAKAHDGGRWQQQLGNYSEQLRTRLYHVYGIQ</sequence>
<protein>
    <submittedName>
        <fullName evidence="7">Transportin 1</fullName>
    </submittedName>
</protein>
<organism evidence="7 8">
    <name type="scientific">Trypanosoma theileri</name>
    <dbReference type="NCBI Taxonomy" id="67003"/>
    <lineage>
        <taxon>Eukaryota</taxon>
        <taxon>Discoba</taxon>
        <taxon>Euglenozoa</taxon>
        <taxon>Kinetoplastea</taxon>
        <taxon>Metakinetoplastina</taxon>
        <taxon>Trypanosomatida</taxon>
        <taxon>Trypanosomatidae</taxon>
        <taxon>Trypanosoma</taxon>
    </lineage>
</organism>
<dbReference type="InterPro" id="IPR016024">
    <property type="entry name" value="ARM-type_fold"/>
</dbReference>
<dbReference type="EMBL" id="NBCO01000004">
    <property type="protein sequence ID" value="ORC92244.1"/>
    <property type="molecule type" value="Genomic_DNA"/>
</dbReference>
<dbReference type="STRING" id="67003.A0A1X0P5L5"/>
<dbReference type="AlphaFoldDB" id="A0A1X0P5L5"/>
<feature type="region of interest" description="Disordered" evidence="6">
    <location>
        <begin position="347"/>
        <end position="372"/>
    </location>
</feature>
<evidence type="ECO:0000313" key="8">
    <source>
        <dbReference type="Proteomes" id="UP000192257"/>
    </source>
</evidence>
<dbReference type="InterPro" id="IPR040122">
    <property type="entry name" value="Importin_beta"/>
</dbReference>
<dbReference type="VEuPathDB" id="TriTrypDB:TM35_000044580"/>
<evidence type="ECO:0000256" key="3">
    <source>
        <dbReference type="ARBA" id="ARBA00022490"/>
    </source>
</evidence>
<evidence type="ECO:0000256" key="5">
    <source>
        <dbReference type="ARBA" id="ARBA00022927"/>
    </source>
</evidence>
<evidence type="ECO:0000256" key="2">
    <source>
        <dbReference type="ARBA" id="ARBA00022448"/>
    </source>
</evidence>
<comment type="subcellular location">
    <subcellularLocation>
        <location evidence="1">Cytoplasm</location>
    </subcellularLocation>
</comment>
<evidence type="ECO:0000256" key="1">
    <source>
        <dbReference type="ARBA" id="ARBA00004496"/>
    </source>
</evidence>
<evidence type="ECO:0000256" key="4">
    <source>
        <dbReference type="ARBA" id="ARBA00022737"/>
    </source>
</evidence>
<evidence type="ECO:0000313" key="7">
    <source>
        <dbReference type="EMBL" id="ORC92244.1"/>
    </source>
</evidence>